<dbReference type="EMBL" id="AF083031">
    <property type="protein sequence ID" value="AAK39731.1"/>
    <property type="molecule type" value="Genomic_DNA"/>
</dbReference>
<evidence type="ECO:0000256" key="4">
    <source>
        <dbReference type="ARBA" id="ARBA00022989"/>
    </source>
</evidence>
<proteinExistence type="inferred from homology"/>
<gene>
    <name evidence="7" type="primary">orf160</name>
</gene>
<feature type="transmembrane region" description="Helical" evidence="6">
    <location>
        <begin position="12"/>
        <end position="33"/>
    </location>
</feature>
<dbReference type="GeneID" id="857389"/>
<keyword evidence="4 6" id="KW-1133">Transmembrane helix</keyword>
<geneLocation type="nucleomorph" evidence="7"/>
<name>Q98RK9_GUITH</name>
<dbReference type="GO" id="GO:0016020">
    <property type="term" value="C:membrane"/>
    <property type="evidence" value="ECO:0007669"/>
    <property type="project" value="UniProtKB-SubCell"/>
</dbReference>
<evidence type="ECO:0000256" key="5">
    <source>
        <dbReference type="ARBA" id="ARBA00023136"/>
    </source>
</evidence>
<evidence type="ECO:0000256" key="3">
    <source>
        <dbReference type="ARBA" id="ARBA00022692"/>
    </source>
</evidence>
<organism evidence="7 8">
    <name type="scientific">Guillardia theta</name>
    <name type="common">Cryptophyte</name>
    <name type="synonym">Cryptomonas phi</name>
    <dbReference type="NCBI Taxonomy" id="55529"/>
    <lineage>
        <taxon>Eukaryota</taxon>
        <taxon>Cryptophyceae</taxon>
        <taxon>Pyrenomonadales</taxon>
        <taxon>Geminigeraceae</taxon>
        <taxon>Guillardia</taxon>
    </lineage>
</organism>
<feature type="transmembrane region" description="Helical" evidence="6">
    <location>
        <begin position="121"/>
        <end position="138"/>
    </location>
</feature>
<dbReference type="AlphaFoldDB" id="Q98RK9"/>
<dbReference type="GeneID" id="857262"/>
<dbReference type="PIR" id="G90096">
    <property type="entry name" value="G90096"/>
</dbReference>
<evidence type="ECO:0000256" key="6">
    <source>
        <dbReference type="SAM" id="Phobius"/>
    </source>
</evidence>
<evidence type="ECO:0000313" key="7">
    <source>
        <dbReference type="EMBL" id="AAK39902.1"/>
    </source>
</evidence>
<dbReference type="RefSeq" id="XP_001713479.1">
    <property type="nucleotide sequence ID" value="XM_001713427.1"/>
</dbReference>
<dbReference type="EMBL" id="AF083031">
    <property type="protein sequence ID" value="AAK39781.1"/>
    <property type="molecule type" value="Genomic_DNA"/>
</dbReference>
<dbReference type="GO" id="GO:0016192">
    <property type="term" value="P:vesicle-mediated transport"/>
    <property type="evidence" value="ECO:0007669"/>
    <property type="project" value="InterPro"/>
</dbReference>
<dbReference type="RefSeq" id="XP_001713422.1">
    <property type="nucleotide sequence ID" value="XM_001713370.1"/>
</dbReference>
<dbReference type="Proteomes" id="UP000242167">
    <property type="component" value="Nucleomorph 3"/>
</dbReference>
<dbReference type="PIR" id="H90129">
    <property type="entry name" value="H90129"/>
</dbReference>
<protein>
    <submittedName>
        <fullName evidence="7">Uncharacterized protein</fullName>
    </submittedName>
</protein>
<dbReference type="PIR" id="B90133">
    <property type="entry name" value="B90133"/>
</dbReference>
<keyword evidence="5 6" id="KW-0472">Membrane</keyword>
<dbReference type="Proteomes" id="UP000242167">
    <property type="component" value="Nucleomorph 1"/>
</dbReference>
<accession>Q98RK9</accession>
<keyword evidence="7" id="KW-0542">Nucleomorph</keyword>
<feature type="transmembrane region" description="Helical" evidence="6">
    <location>
        <begin position="61"/>
        <end position="89"/>
    </location>
</feature>
<dbReference type="RefSeq" id="XP_001713607.1">
    <property type="nucleotide sequence ID" value="XM_001713555.1"/>
</dbReference>
<dbReference type="PANTHER" id="PTHR12290">
    <property type="entry name" value="CORNICHON-RELATED"/>
    <property type="match status" value="1"/>
</dbReference>
<dbReference type="InterPro" id="IPR003377">
    <property type="entry name" value="Cornichon"/>
</dbReference>
<evidence type="ECO:0000313" key="8">
    <source>
        <dbReference type="Proteomes" id="UP000242167"/>
    </source>
</evidence>
<evidence type="ECO:0000256" key="2">
    <source>
        <dbReference type="ARBA" id="ARBA00010095"/>
    </source>
</evidence>
<dbReference type="GeneID" id="857204"/>
<dbReference type="EMBL" id="AF165818">
    <property type="protein sequence ID" value="AAK39902.1"/>
    <property type="molecule type" value="Genomic_DNA"/>
</dbReference>
<dbReference type="SMART" id="SM01398">
    <property type="entry name" value="Cornichon"/>
    <property type="match status" value="1"/>
</dbReference>
<comment type="similarity">
    <text evidence="2">Belongs to the cornichon family.</text>
</comment>
<evidence type="ECO:0000256" key="1">
    <source>
        <dbReference type="ARBA" id="ARBA00004141"/>
    </source>
</evidence>
<comment type="subcellular location">
    <subcellularLocation>
        <location evidence="1">Membrane</location>
        <topology evidence="1">Multi-pass membrane protein</topology>
    </subcellularLocation>
</comment>
<reference evidence="7 8" key="1">
    <citation type="journal article" date="2001" name="Nature">
        <title>The highly reduced genome of an enslaved algal nucleus.</title>
        <authorList>
            <person name="Douglas S."/>
            <person name="Zauner S."/>
            <person name="Fraunholz M."/>
            <person name="Beaton M."/>
            <person name="Penny S."/>
            <person name="Deng L."/>
            <person name="Wu X."/>
            <person name="Reith M."/>
            <person name="Cavalier-Smith T."/>
            <person name="Maier U."/>
        </authorList>
    </citation>
    <scope>NUCLEOTIDE SEQUENCE [LARGE SCALE GENOMIC DNA]</scope>
</reference>
<sequence>MYNEPRTFIPNHILVSMGLVSTFMVIICLGYTYKLLQDLSTDTVNPVEVCDKVNQLKVPEYLAHLFLSIAFVIRGWWIVGFLNFPFIFYNFAQWYEGKHQLDSAQIFNVLSRELRVIKAKSAFFIIIVIYTIWEWMIWVPPDYVSAGEGYHVVKQIQVSH</sequence>
<keyword evidence="3 6" id="KW-0812">Transmembrane</keyword>
<dbReference type="Pfam" id="PF03311">
    <property type="entry name" value="Cornichon"/>
    <property type="match status" value="1"/>
</dbReference>